<organism evidence="1 2">
    <name type="scientific">Solanum verrucosum</name>
    <dbReference type="NCBI Taxonomy" id="315347"/>
    <lineage>
        <taxon>Eukaryota</taxon>
        <taxon>Viridiplantae</taxon>
        <taxon>Streptophyta</taxon>
        <taxon>Embryophyta</taxon>
        <taxon>Tracheophyta</taxon>
        <taxon>Spermatophyta</taxon>
        <taxon>Magnoliopsida</taxon>
        <taxon>eudicotyledons</taxon>
        <taxon>Gunneridae</taxon>
        <taxon>Pentapetalae</taxon>
        <taxon>asterids</taxon>
        <taxon>lamiids</taxon>
        <taxon>Solanales</taxon>
        <taxon>Solanaceae</taxon>
        <taxon>Solanoideae</taxon>
        <taxon>Solaneae</taxon>
        <taxon>Solanum</taxon>
    </lineage>
</organism>
<proteinExistence type="predicted"/>
<gene>
    <name evidence="1" type="ORF">MTR67_038577</name>
</gene>
<dbReference type="Proteomes" id="UP001234989">
    <property type="component" value="Chromosome 9"/>
</dbReference>
<name>A0AAF0UFS1_SOLVR</name>
<evidence type="ECO:0000313" key="2">
    <source>
        <dbReference type="Proteomes" id="UP001234989"/>
    </source>
</evidence>
<keyword evidence="2" id="KW-1185">Reference proteome</keyword>
<dbReference type="EMBL" id="CP133620">
    <property type="protein sequence ID" value="WMV45192.1"/>
    <property type="molecule type" value="Genomic_DNA"/>
</dbReference>
<accession>A0AAF0UFS1</accession>
<protein>
    <submittedName>
        <fullName evidence="1">Uncharacterized protein</fullName>
    </submittedName>
</protein>
<dbReference type="AlphaFoldDB" id="A0AAF0UFS1"/>
<evidence type="ECO:0000313" key="1">
    <source>
        <dbReference type="EMBL" id="WMV45192.1"/>
    </source>
</evidence>
<sequence>MDFLKCSIAGLQYGTCASNVELAAAKQSAETWPSGQQFFFPSSNSDGIQNSNHLDFTSKRKQMSVTIQHETGQILRLLVLFVKFINVAYEYLPCSIFK</sequence>
<reference evidence="1" key="1">
    <citation type="submission" date="2023-08" db="EMBL/GenBank/DDBJ databases">
        <title>A de novo genome assembly of Solanum verrucosum Schlechtendal, a Mexican diploid species geographically isolated from the other diploid A-genome species in potato relatives.</title>
        <authorList>
            <person name="Hosaka K."/>
        </authorList>
    </citation>
    <scope>NUCLEOTIDE SEQUENCE</scope>
    <source>
        <tissue evidence="1">Young leaves</tissue>
    </source>
</reference>